<accession>A0A7T0BYG3</accession>
<reference evidence="7 8" key="1">
    <citation type="submission" date="2020-02" db="EMBL/GenBank/DDBJ databases">
        <title>Genomic and physiological characterization of two novel Nitrospinaceae genera.</title>
        <authorList>
            <person name="Mueller A.J."/>
            <person name="Jung M.-Y."/>
            <person name="Strachan C.R."/>
            <person name="Herbold C.W."/>
            <person name="Kirkegaard R.H."/>
            <person name="Daims H."/>
        </authorList>
    </citation>
    <scope>NUCLEOTIDE SEQUENCE [LARGE SCALE GENOMIC DNA]</scope>
    <source>
        <strain evidence="7">EB</strain>
    </source>
</reference>
<evidence type="ECO:0000256" key="4">
    <source>
        <dbReference type="ARBA" id="ARBA00023136"/>
    </source>
</evidence>
<keyword evidence="3" id="KW-0812">Transmembrane</keyword>
<dbReference type="PANTHER" id="PTHR30026:SF21">
    <property type="entry name" value="SLR1270 PROTEIN"/>
    <property type="match status" value="1"/>
</dbReference>
<evidence type="ECO:0000256" key="6">
    <source>
        <dbReference type="SAM" id="SignalP"/>
    </source>
</evidence>
<sequence length="489" mass="55219">MRITLNAIAIVLLVIFASPSWAKDEVPTFPYESPNSLLTLQNVFERLEKEHPLLKKSQANITLARGRVLKALGKFDPNLVNDWELERLVKNGSTKNVGFNDTFVELRHPWGIKGFAGFRAGIGDVEVADLGINTTNTPLLGIVFPLLRGFITNPASGELKKSSLAEEQANLEIQQTRQDLYLGAATQYWNWVAASKVSDVQKKSVSVAEGRLDLLTQQVKEGARPEFDVIDATREVQWRKDKLIKAKRKVDKEQYKLALFLWNGDELMVPEKRKVPAFPKVDSKRWLSGMEQVKREATEVRPEIQLVNLEAQFNNIDLDVAENNLLPDLSLEAQPTRKPGEFVLGLGYRFGVQLSIPLFQREAKGDIMRIKGKADQLKLLKDYRQKQIAMDIANARSALIRAEERVHILKEGLTLAKKLEEGERTRFQLGATTLLVVNLRERSVLEANESWIWGMADYQKAVALYQWAIGNWVDGLPPENSPKNTAMAN</sequence>
<evidence type="ECO:0000313" key="7">
    <source>
        <dbReference type="EMBL" id="QPJ63269.1"/>
    </source>
</evidence>
<protein>
    <submittedName>
        <fullName evidence="7">TolC family protein</fullName>
    </submittedName>
</protein>
<dbReference type="InterPro" id="IPR051906">
    <property type="entry name" value="TolC-like"/>
</dbReference>
<feature type="signal peptide" evidence="6">
    <location>
        <begin position="1"/>
        <end position="22"/>
    </location>
</feature>
<dbReference type="KEGG" id="nli:G3M70_15860"/>
<keyword evidence="2" id="KW-1134">Transmembrane beta strand</keyword>
<dbReference type="PANTHER" id="PTHR30026">
    <property type="entry name" value="OUTER MEMBRANE PROTEIN TOLC"/>
    <property type="match status" value="1"/>
</dbReference>
<keyword evidence="5" id="KW-0998">Cell outer membrane</keyword>
<evidence type="ECO:0000256" key="2">
    <source>
        <dbReference type="ARBA" id="ARBA00022452"/>
    </source>
</evidence>
<comment type="subcellular location">
    <subcellularLocation>
        <location evidence="1">Cell outer membrane</location>
    </subcellularLocation>
</comment>
<dbReference type="GO" id="GO:0015288">
    <property type="term" value="F:porin activity"/>
    <property type="evidence" value="ECO:0007669"/>
    <property type="project" value="TreeGrafter"/>
</dbReference>
<dbReference type="Proteomes" id="UP000594688">
    <property type="component" value="Chromosome"/>
</dbReference>
<dbReference type="AlphaFoldDB" id="A0A7T0BYG3"/>
<dbReference type="GO" id="GO:0009279">
    <property type="term" value="C:cell outer membrane"/>
    <property type="evidence" value="ECO:0007669"/>
    <property type="project" value="UniProtKB-SubCell"/>
</dbReference>
<keyword evidence="4" id="KW-0472">Membrane</keyword>
<dbReference type="GO" id="GO:0015562">
    <property type="term" value="F:efflux transmembrane transporter activity"/>
    <property type="evidence" value="ECO:0007669"/>
    <property type="project" value="InterPro"/>
</dbReference>
<evidence type="ECO:0000256" key="3">
    <source>
        <dbReference type="ARBA" id="ARBA00022692"/>
    </source>
</evidence>
<name>A0A7T0BYG3_9BACT</name>
<organism evidence="7 8">
    <name type="scientific">Candidatus Nitronauta litoralis</name>
    <dbReference type="NCBI Taxonomy" id="2705533"/>
    <lineage>
        <taxon>Bacteria</taxon>
        <taxon>Pseudomonadati</taxon>
        <taxon>Nitrospinota/Tectimicrobiota group</taxon>
        <taxon>Nitrospinota</taxon>
        <taxon>Nitrospinia</taxon>
        <taxon>Nitrospinales</taxon>
        <taxon>Nitrospinaceae</taxon>
        <taxon>Candidatus Nitronauta</taxon>
    </lineage>
</organism>
<proteinExistence type="predicted"/>
<evidence type="ECO:0000256" key="5">
    <source>
        <dbReference type="ARBA" id="ARBA00023237"/>
    </source>
</evidence>
<gene>
    <name evidence="7" type="ORF">G3M70_15860</name>
</gene>
<feature type="chain" id="PRO_5032639489" evidence="6">
    <location>
        <begin position="23"/>
        <end position="489"/>
    </location>
</feature>
<evidence type="ECO:0000313" key="8">
    <source>
        <dbReference type="Proteomes" id="UP000594688"/>
    </source>
</evidence>
<evidence type="ECO:0000256" key="1">
    <source>
        <dbReference type="ARBA" id="ARBA00004442"/>
    </source>
</evidence>
<dbReference type="GO" id="GO:1990281">
    <property type="term" value="C:efflux pump complex"/>
    <property type="evidence" value="ECO:0007669"/>
    <property type="project" value="TreeGrafter"/>
</dbReference>
<dbReference type="SUPFAM" id="SSF56954">
    <property type="entry name" value="Outer membrane efflux proteins (OEP)"/>
    <property type="match status" value="1"/>
</dbReference>
<keyword evidence="6" id="KW-0732">Signal</keyword>
<dbReference type="Gene3D" id="1.20.1600.10">
    <property type="entry name" value="Outer membrane efflux proteins (OEP)"/>
    <property type="match status" value="1"/>
</dbReference>
<dbReference type="EMBL" id="CP048685">
    <property type="protein sequence ID" value="QPJ63269.1"/>
    <property type="molecule type" value="Genomic_DNA"/>
</dbReference>